<keyword evidence="2" id="KW-1185">Reference proteome</keyword>
<protein>
    <submittedName>
        <fullName evidence="1">Uncharacterized protein</fullName>
    </submittedName>
</protein>
<sequence>MGVNNLEFKNCLLGVYLRDSELSLMKNQLPDIEMAAMVTLNQEDELMSEPESTDSEEGAASAFYQMLGMTRGKRKREPSATPQPPVLNMYYMDPADFRGGKKTPSASVMSLDDIMKGSNEVVRHKPSKSSINIDTAKSLMTKYNRLTSDNLFVAICRGAMRTTYLKLNNCVLCPMQERSLAQRLMTYIFWPGSLKKTM</sequence>
<evidence type="ECO:0000313" key="2">
    <source>
        <dbReference type="Proteomes" id="UP000828390"/>
    </source>
</evidence>
<proteinExistence type="predicted"/>
<organism evidence="1 2">
    <name type="scientific">Dreissena polymorpha</name>
    <name type="common">Zebra mussel</name>
    <name type="synonym">Mytilus polymorpha</name>
    <dbReference type="NCBI Taxonomy" id="45954"/>
    <lineage>
        <taxon>Eukaryota</taxon>
        <taxon>Metazoa</taxon>
        <taxon>Spiralia</taxon>
        <taxon>Lophotrochozoa</taxon>
        <taxon>Mollusca</taxon>
        <taxon>Bivalvia</taxon>
        <taxon>Autobranchia</taxon>
        <taxon>Heteroconchia</taxon>
        <taxon>Euheterodonta</taxon>
        <taxon>Imparidentia</taxon>
        <taxon>Neoheterodontei</taxon>
        <taxon>Myida</taxon>
        <taxon>Dreissenoidea</taxon>
        <taxon>Dreissenidae</taxon>
        <taxon>Dreissena</taxon>
    </lineage>
</organism>
<dbReference type="Proteomes" id="UP000828390">
    <property type="component" value="Unassembled WGS sequence"/>
</dbReference>
<accession>A0A9D4R2V3</accession>
<dbReference type="AlphaFoldDB" id="A0A9D4R2V3"/>
<reference evidence="1" key="1">
    <citation type="journal article" date="2019" name="bioRxiv">
        <title>The Genome of the Zebra Mussel, Dreissena polymorpha: A Resource for Invasive Species Research.</title>
        <authorList>
            <person name="McCartney M.A."/>
            <person name="Auch B."/>
            <person name="Kono T."/>
            <person name="Mallez S."/>
            <person name="Zhang Y."/>
            <person name="Obille A."/>
            <person name="Becker A."/>
            <person name="Abrahante J.E."/>
            <person name="Garbe J."/>
            <person name="Badalamenti J.P."/>
            <person name="Herman A."/>
            <person name="Mangelson H."/>
            <person name="Liachko I."/>
            <person name="Sullivan S."/>
            <person name="Sone E.D."/>
            <person name="Koren S."/>
            <person name="Silverstein K.A.T."/>
            <person name="Beckman K.B."/>
            <person name="Gohl D.M."/>
        </authorList>
    </citation>
    <scope>NUCLEOTIDE SEQUENCE</scope>
    <source>
        <strain evidence="1">Duluth1</strain>
        <tissue evidence="1">Whole animal</tissue>
    </source>
</reference>
<gene>
    <name evidence="1" type="ORF">DPMN_095559</name>
</gene>
<reference evidence="1" key="2">
    <citation type="submission" date="2020-11" db="EMBL/GenBank/DDBJ databases">
        <authorList>
            <person name="McCartney M.A."/>
            <person name="Auch B."/>
            <person name="Kono T."/>
            <person name="Mallez S."/>
            <person name="Becker A."/>
            <person name="Gohl D.M."/>
            <person name="Silverstein K.A.T."/>
            <person name="Koren S."/>
            <person name="Bechman K.B."/>
            <person name="Herman A."/>
            <person name="Abrahante J.E."/>
            <person name="Garbe J."/>
        </authorList>
    </citation>
    <scope>NUCLEOTIDE SEQUENCE</scope>
    <source>
        <strain evidence="1">Duluth1</strain>
        <tissue evidence="1">Whole animal</tissue>
    </source>
</reference>
<comment type="caution">
    <text evidence="1">The sequence shown here is derived from an EMBL/GenBank/DDBJ whole genome shotgun (WGS) entry which is preliminary data.</text>
</comment>
<evidence type="ECO:0000313" key="1">
    <source>
        <dbReference type="EMBL" id="KAH3853036.1"/>
    </source>
</evidence>
<name>A0A9D4R2V3_DREPO</name>
<dbReference type="EMBL" id="JAIWYP010000003">
    <property type="protein sequence ID" value="KAH3853036.1"/>
    <property type="molecule type" value="Genomic_DNA"/>
</dbReference>